<dbReference type="SUPFAM" id="SSF50129">
    <property type="entry name" value="GroES-like"/>
    <property type="match status" value="1"/>
</dbReference>
<comment type="caution">
    <text evidence="9">The sequence shown here is derived from an EMBL/GenBank/DDBJ whole genome shotgun (WGS) entry which is preliminary data.</text>
</comment>
<proteinExistence type="inferred from homology"/>
<dbReference type="Gene3D" id="3.90.180.10">
    <property type="entry name" value="Medium-chain alcohol dehydrogenases, catalytic domain"/>
    <property type="match status" value="1"/>
</dbReference>
<evidence type="ECO:0000256" key="1">
    <source>
        <dbReference type="ARBA" id="ARBA00001947"/>
    </source>
</evidence>
<sequence>MALPASYKQAAFKAVGGPLVLEEVPLRLPGSGELLVKVEACGSCHTDSLAQHNTFGGGFPIVPGHEIIGMVAAVGDNVKGWKVGDRTGGGYHGGHDETCEMCLQNWPQMCDKPIANGINWNGGYAEYTILRAQAAVRIPVDADAVQIAPLLCAGSTVFNALRLAGVKPNDTVAIQGLGGLGHLAIQYANRMGYRVIAVSRGTEKEKAAREFGAHEYIDSSKGDAGAALKALGGAQAAFTTALSAESFAPLIRGLNLMGKLVVLSLPGDMTLSHIDMVQRGISVQAWPVGNNRDSEKAIEFAHRHGVKCAVETFSLDQVQEAYDAMMSGRPRFRAVLKMY</sequence>
<protein>
    <recommendedName>
        <fullName evidence="8">Enoyl reductase (ER) domain-containing protein</fullName>
    </recommendedName>
</protein>
<comment type="similarity">
    <text evidence="2 7">Belongs to the zinc-containing alcohol dehydrogenase family.</text>
</comment>
<evidence type="ECO:0000256" key="4">
    <source>
        <dbReference type="ARBA" id="ARBA00022833"/>
    </source>
</evidence>
<dbReference type="SUPFAM" id="SSF51735">
    <property type="entry name" value="NAD(P)-binding Rossmann-fold domains"/>
    <property type="match status" value="1"/>
</dbReference>
<keyword evidence="4 7" id="KW-0862">Zinc</keyword>
<accession>A0AAX6MQW2</accession>
<evidence type="ECO:0000256" key="6">
    <source>
        <dbReference type="ARBA" id="ARBA00023027"/>
    </source>
</evidence>
<feature type="domain" description="Enoyl reductase (ER)" evidence="8">
    <location>
        <begin position="16"/>
        <end position="336"/>
    </location>
</feature>
<dbReference type="Proteomes" id="UP001369815">
    <property type="component" value="Unassembled WGS sequence"/>
</dbReference>
<organism evidence="9 10">
    <name type="scientific">Daldinia eschscholtzii</name>
    <dbReference type="NCBI Taxonomy" id="292717"/>
    <lineage>
        <taxon>Eukaryota</taxon>
        <taxon>Fungi</taxon>
        <taxon>Dikarya</taxon>
        <taxon>Ascomycota</taxon>
        <taxon>Pezizomycotina</taxon>
        <taxon>Sordariomycetes</taxon>
        <taxon>Xylariomycetidae</taxon>
        <taxon>Xylariales</taxon>
        <taxon>Hypoxylaceae</taxon>
        <taxon>Daldinia</taxon>
    </lineage>
</organism>
<dbReference type="InterPro" id="IPR002328">
    <property type="entry name" value="ADH_Zn_CS"/>
</dbReference>
<keyword evidence="5" id="KW-0560">Oxidoreductase</keyword>
<dbReference type="InterPro" id="IPR013154">
    <property type="entry name" value="ADH-like_N"/>
</dbReference>
<comment type="cofactor">
    <cofactor evidence="1 7">
        <name>Zn(2+)</name>
        <dbReference type="ChEBI" id="CHEBI:29105"/>
    </cofactor>
</comment>
<evidence type="ECO:0000259" key="8">
    <source>
        <dbReference type="SMART" id="SM00829"/>
    </source>
</evidence>
<dbReference type="GO" id="GO:0004022">
    <property type="term" value="F:alcohol dehydrogenase (NAD+) activity"/>
    <property type="evidence" value="ECO:0007669"/>
    <property type="project" value="TreeGrafter"/>
</dbReference>
<dbReference type="AlphaFoldDB" id="A0AAX6MQW2"/>
<dbReference type="InterPro" id="IPR020843">
    <property type="entry name" value="ER"/>
</dbReference>
<evidence type="ECO:0000256" key="7">
    <source>
        <dbReference type="RuleBase" id="RU361277"/>
    </source>
</evidence>
<name>A0AAX6MQW2_9PEZI</name>
<dbReference type="Pfam" id="PF00107">
    <property type="entry name" value="ADH_zinc_N"/>
    <property type="match status" value="1"/>
</dbReference>
<dbReference type="GO" id="GO:0005737">
    <property type="term" value="C:cytoplasm"/>
    <property type="evidence" value="ECO:0007669"/>
    <property type="project" value="TreeGrafter"/>
</dbReference>
<keyword evidence="3 7" id="KW-0479">Metal-binding</keyword>
<dbReference type="EMBL" id="JBANMG010000003">
    <property type="protein sequence ID" value="KAK6955009.1"/>
    <property type="molecule type" value="Genomic_DNA"/>
</dbReference>
<dbReference type="Pfam" id="PF08240">
    <property type="entry name" value="ADH_N"/>
    <property type="match status" value="1"/>
</dbReference>
<dbReference type="PROSITE" id="PS00059">
    <property type="entry name" value="ADH_ZINC"/>
    <property type="match status" value="1"/>
</dbReference>
<dbReference type="GO" id="GO:0008270">
    <property type="term" value="F:zinc ion binding"/>
    <property type="evidence" value="ECO:0007669"/>
    <property type="project" value="InterPro"/>
</dbReference>
<dbReference type="PANTHER" id="PTHR42940">
    <property type="entry name" value="ALCOHOL DEHYDROGENASE 1-RELATED"/>
    <property type="match status" value="1"/>
</dbReference>
<reference evidence="9 10" key="1">
    <citation type="journal article" date="2024" name="Front Chem Biol">
        <title>Unveiling the potential of Daldinia eschscholtzii MFLUCC 19-0629 through bioactivity and bioinformatics studies for enhanced sustainable agriculture production.</title>
        <authorList>
            <person name="Brooks S."/>
            <person name="Weaver J.A."/>
            <person name="Klomchit A."/>
            <person name="Alharthi S.A."/>
            <person name="Onlamun T."/>
            <person name="Nurani R."/>
            <person name="Vong T.K."/>
            <person name="Alberti F."/>
            <person name="Greco C."/>
        </authorList>
    </citation>
    <scope>NUCLEOTIDE SEQUENCE [LARGE SCALE GENOMIC DNA]</scope>
    <source>
        <strain evidence="9">MFLUCC 19-0629</strain>
    </source>
</reference>
<keyword evidence="6" id="KW-0520">NAD</keyword>
<dbReference type="InterPro" id="IPR036291">
    <property type="entry name" value="NAD(P)-bd_dom_sf"/>
</dbReference>
<dbReference type="SMART" id="SM00829">
    <property type="entry name" value="PKS_ER"/>
    <property type="match status" value="1"/>
</dbReference>
<dbReference type="PANTHER" id="PTHR42940:SF7">
    <property type="entry name" value="ALCOHOL DEHYDROGENASE-LIKE N-TERMINAL DOMAIN-CONTAINING PROTEIN"/>
    <property type="match status" value="1"/>
</dbReference>
<gene>
    <name evidence="9" type="ORF">Daesc_002639</name>
</gene>
<evidence type="ECO:0000256" key="2">
    <source>
        <dbReference type="ARBA" id="ARBA00008072"/>
    </source>
</evidence>
<dbReference type="Gene3D" id="3.40.50.720">
    <property type="entry name" value="NAD(P)-binding Rossmann-like Domain"/>
    <property type="match status" value="1"/>
</dbReference>
<dbReference type="InterPro" id="IPR011032">
    <property type="entry name" value="GroES-like_sf"/>
</dbReference>
<evidence type="ECO:0000313" key="9">
    <source>
        <dbReference type="EMBL" id="KAK6955009.1"/>
    </source>
</evidence>
<evidence type="ECO:0000313" key="10">
    <source>
        <dbReference type="Proteomes" id="UP001369815"/>
    </source>
</evidence>
<dbReference type="FunFam" id="3.40.50.720:FF:000039">
    <property type="entry name" value="Alcohol dehydrogenase AdhP"/>
    <property type="match status" value="1"/>
</dbReference>
<dbReference type="InterPro" id="IPR013149">
    <property type="entry name" value="ADH-like_C"/>
</dbReference>
<evidence type="ECO:0000256" key="3">
    <source>
        <dbReference type="ARBA" id="ARBA00022723"/>
    </source>
</evidence>
<evidence type="ECO:0000256" key="5">
    <source>
        <dbReference type="ARBA" id="ARBA00023002"/>
    </source>
</evidence>
<keyword evidence="10" id="KW-1185">Reference proteome</keyword>